<dbReference type="AlphaFoldDB" id="A0A182QF61"/>
<feature type="compositionally biased region" description="Polar residues" evidence="2">
    <location>
        <begin position="427"/>
        <end position="444"/>
    </location>
</feature>
<feature type="compositionally biased region" description="Low complexity" evidence="2">
    <location>
        <begin position="476"/>
        <end position="520"/>
    </location>
</feature>
<feature type="region of interest" description="Disordered" evidence="2">
    <location>
        <begin position="996"/>
        <end position="1053"/>
    </location>
</feature>
<organism evidence="4 5">
    <name type="scientific">Anopheles farauti</name>
    <dbReference type="NCBI Taxonomy" id="69004"/>
    <lineage>
        <taxon>Eukaryota</taxon>
        <taxon>Metazoa</taxon>
        <taxon>Ecdysozoa</taxon>
        <taxon>Arthropoda</taxon>
        <taxon>Hexapoda</taxon>
        <taxon>Insecta</taxon>
        <taxon>Pterygota</taxon>
        <taxon>Neoptera</taxon>
        <taxon>Endopterygota</taxon>
        <taxon>Diptera</taxon>
        <taxon>Nematocera</taxon>
        <taxon>Culicoidea</taxon>
        <taxon>Culicidae</taxon>
        <taxon>Anophelinae</taxon>
        <taxon>Anopheles</taxon>
    </lineage>
</organism>
<dbReference type="VEuPathDB" id="VectorBase:AFAF008939"/>
<keyword evidence="5" id="KW-1185">Reference proteome</keyword>
<feature type="region of interest" description="Disordered" evidence="2">
    <location>
        <begin position="609"/>
        <end position="642"/>
    </location>
</feature>
<dbReference type="GO" id="GO:0007165">
    <property type="term" value="P:signal transduction"/>
    <property type="evidence" value="ECO:0007669"/>
    <property type="project" value="InterPro"/>
</dbReference>
<accession>A0A182QF61</accession>
<protein>
    <recommendedName>
        <fullName evidence="3">Rho-GAP domain-containing protein</fullName>
    </recommendedName>
</protein>
<proteinExistence type="predicted"/>
<evidence type="ECO:0000313" key="5">
    <source>
        <dbReference type="Proteomes" id="UP000075886"/>
    </source>
</evidence>
<feature type="compositionally biased region" description="Low complexity" evidence="2">
    <location>
        <begin position="735"/>
        <end position="745"/>
    </location>
</feature>
<feature type="compositionally biased region" description="Polar residues" evidence="2">
    <location>
        <begin position="865"/>
        <end position="887"/>
    </location>
</feature>
<reference evidence="5" key="1">
    <citation type="submission" date="2014-01" db="EMBL/GenBank/DDBJ databases">
        <title>The Genome Sequence of Anopheles farauti FAR1 (V2).</title>
        <authorList>
            <consortium name="The Broad Institute Genomics Platform"/>
            <person name="Neafsey D.E."/>
            <person name="Besansky N."/>
            <person name="Howell P."/>
            <person name="Walton C."/>
            <person name="Young S.K."/>
            <person name="Zeng Q."/>
            <person name="Gargeya S."/>
            <person name="Fitzgerald M."/>
            <person name="Haas B."/>
            <person name="Abouelleil A."/>
            <person name="Allen A.W."/>
            <person name="Alvarado L."/>
            <person name="Arachchi H.M."/>
            <person name="Berlin A.M."/>
            <person name="Chapman S.B."/>
            <person name="Gainer-Dewar J."/>
            <person name="Goldberg J."/>
            <person name="Griggs A."/>
            <person name="Gujja S."/>
            <person name="Hansen M."/>
            <person name="Howarth C."/>
            <person name="Imamovic A."/>
            <person name="Ireland A."/>
            <person name="Larimer J."/>
            <person name="McCowan C."/>
            <person name="Murphy C."/>
            <person name="Pearson M."/>
            <person name="Poon T.W."/>
            <person name="Priest M."/>
            <person name="Roberts A."/>
            <person name="Saif S."/>
            <person name="Shea T."/>
            <person name="Sisk P."/>
            <person name="Sykes S."/>
            <person name="Wortman J."/>
            <person name="Nusbaum C."/>
            <person name="Birren B."/>
        </authorList>
    </citation>
    <scope>NUCLEOTIDE SEQUENCE [LARGE SCALE GENOMIC DNA]</scope>
    <source>
        <strain evidence="5">FAR1</strain>
    </source>
</reference>
<dbReference type="InterPro" id="IPR008936">
    <property type="entry name" value="Rho_GTPase_activation_prot"/>
</dbReference>
<name>A0A182QF61_9DIPT</name>
<dbReference type="GO" id="GO:0005737">
    <property type="term" value="C:cytoplasm"/>
    <property type="evidence" value="ECO:0007669"/>
    <property type="project" value="TreeGrafter"/>
</dbReference>
<feature type="compositionally biased region" description="Low complexity" evidence="2">
    <location>
        <begin position="810"/>
        <end position="822"/>
    </location>
</feature>
<dbReference type="Pfam" id="PF00620">
    <property type="entry name" value="RhoGAP"/>
    <property type="match status" value="1"/>
</dbReference>
<evidence type="ECO:0000313" key="4">
    <source>
        <dbReference type="EnsemblMetazoa" id="AFAF008939-PA"/>
    </source>
</evidence>
<feature type="region of interest" description="Disordered" evidence="2">
    <location>
        <begin position="418"/>
        <end position="591"/>
    </location>
</feature>
<dbReference type="EMBL" id="AXCN02000252">
    <property type="status" value="NOT_ANNOTATED_CDS"/>
    <property type="molecule type" value="Genomic_DNA"/>
</dbReference>
<feature type="region of interest" description="Disordered" evidence="2">
    <location>
        <begin position="855"/>
        <end position="887"/>
    </location>
</feature>
<dbReference type="SMART" id="SM00324">
    <property type="entry name" value="RhoGAP"/>
    <property type="match status" value="1"/>
</dbReference>
<evidence type="ECO:0000256" key="2">
    <source>
        <dbReference type="SAM" id="MobiDB-lite"/>
    </source>
</evidence>
<feature type="compositionally biased region" description="Basic and acidic residues" evidence="2">
    <location>
        <begin position="569"/>
        <end position="585"/>
    </location>
</feature>
<dbReference type="PANTHER" id="PTHR14963:SF7">
    <property type="entry name" value="RHO GTPASE-ACTIVATING PROTEIN 19"/>
    <property type="match status" value="1"/>
</dbReference>
<dbReference type="GO" id="GO:0005096">
    <property type="term" value="F:GTPase activator activity"/>
    <property type="evidence" value="ECO:0007669"/>
    <property type="project" value="UniProtKB-KW"/>
</dbReference>
<dbReference type="FunFam" id="1.10.555.10:FF:000056">
    <property type="entry name" value="AGAP001687-PB"/>
    <property type="match status" value="1"/>
</dbReference>
<dbReference type="PANTHER" id="PTHR14963">
    <property type="entry name" value="RHO GTPASE ACTIVATING PROTEIN 18,19-RELATED"/>
    <property type="match status" value="1"/>
</dbReference>
<dbReference type="SUPFAM" id="SSF48350">
    <property type="entry name" value="GTPase activation domain, GAP"/>
    <property type="match status" value="1"/>
</dbReference>
<feature type="region of interest" description="Disordered" evidence="2">
    <location>
        <begin position="701"/>
        <end position="745"/>
    </location>
</feature>
<evidence type="ECO:0000256" key="1">
    <source>
        <dbReference type="ARBA" id="ARBA00022468"/>
    </source>
</evidence>
<feature type="domain" description="Rho-GAP" evidence="3">
    <location>
        <begin position="84"/>
        <end position="277"/>
    </location>
</feature>
<keyword evidence="1" id="KW-0343">GTPase activation</keyword>
<evidence type="ECO:0000259" key="3">
    <source>
        <dbReference type="PROSITE" id="PS50238"/>
    </source>
</evidence>
<dbReference type="Proteomes" id="UP000075886">
    <property type="component" value="Unassembled WGS sequence"/>
</dbReference>
<dbReference type="GO" id="GO:0051056">
    <property type="term" value="P:regulation of small GTPase mediated signal transduction"/>
    <property type="evidence" value="ECO:0007669"/>
    <property type="project" value="TreeGrafter"/>
</dbReference>
<feature type="region of interest" description="Disordered" evidence="2">
    <location>
        <begin position="767"/>
        <end position="795"/>
    </location>
</feature>
<feature type="compositionally biased region" description="Basic and acidic residues" evidence="2">
    <location>
        <begin position="704"/>
        <end position="715"/>
    </location>
</feature>
<feature type="compositionally biased region" description="Low complexity" evidence="2">
    <location>
        <begin position="455"/>
        <end position="469"/>
    </location>
</feature>
<dbReference type="PROSITE" id="PS50238">
    <property type="entry name" value="RHOGAP"/>
    <property type="match status" value="1"/>
</dbReference>
<reference evidence="4" key="2">
    <citation type="submission" date="2020-05" db="UniProtKB">
        <authorList>
            <consortium name="EnsemblMetazoa"/>
        </authorList>
    </citation>
    <scope>IDENTIFICATION</scope>
    <source>
        <strain evidence="4">FAR1</strain>
    </source>
</reference>
<feature type="compositionally biased region" description="Low complexity" evidence="2">
    <location>
        <begin position="717"/>
        <end position="728"/>
    </location>
</feature>
<sequence length="1110" mass="119921">MTDVEASTKVRLDQEIASRLQNEHPEQFVTLVRMHLSFELDLNTDTENDPVGLDKQKIKKWKGFHKKAKGCTSAKASSPETAKAALTKANIDDLKQLIAFLELEENISQEGIFRKTGSLTRQNELKSLLVLGNMHPLEGSGYTAHDCASVLKSFLADLPEPLLTELYYPAYCQVADLFHSKDSSQTARSEDRLLNVLQLLLLLLPEENNILLRHIIELLHLTIQHEATNKMSAVNLATLFTPHLICPRKQSPEALHTTAQQMSGIVGLMIKTGPRLFHIPPKLATDIRAYFVEQRRRKTMSPEHILNESTTSDSVANTVYSFVDREKTAEAHIMNSTDTALAQLYAHIQSLPESSKKKKLVSKFNRQNGYGTPLQVLMLREKNASGGGSGVGAGSGSAGGLKYPRSISDSIKRHIFHKSLMSRTPKRGSQTPTTFQTPNGTSYGSGPRQRVLFQSPVSSSDSPCSVGSPAMVLKRSSSVSSSSSSLSSLSSHSSAGNSNANGALSRTNSCESNGSGTSSSLEAKTTPLTRMPESGSKCEGLKRRSSGELAGNVTETGNRCSADSDSESSSERKRSKVDDHADKQHSARPKSALMVRFGTTDTVACTVLLEDDEPPPPEDDEDFVEQEDDDIGGTDDEDEYSNDDLLMVGAGEDEAEAFEDDCERILSDTEEERYGTSFLGEARSRYRSEPNLSAIGYRQHKNNHHDDAHSPRLRVENSSTGKTPTTTPRGGGTSSGSSSTTKSNRMNINFFKNKLIKGVSMGNLRFPFGGSDGSKANKKNNRSGETTGHRASASKSTFADCDLLPTFRPATSVASRSSTSESNDGSGNEPSELEREQQHSVHGWMASSYLTSTPGPPAALIGGRNSMSPITKSTQRMPKSMQESIMTPRSRKPVMLLAAMNANDPQQLSTTCASFSSLKEEDEEVDLEPVTGVLAISGELGDRITTSTMAGRFDQNLKQLIDETGLPSIGNEVGLPPIPSHLPTKGNIDPSSIVGGGGGGDGECAAGTSSGAAERDGESSTLASPFRDYLLSRGVKPTEDSPADLSFASQSDDFESSAEILDRLSESKMSESLLYCMNGNEPKEKDTAQGRVTALQRFPSVDSELDETAL</sequence>
<dbReference type="STRING" id="69004.A0A182QF61"/>
<dbReference type="EnsemblMetazoa" id="AFAF008939-RA">
    <property type="protein sequence ID" value="AFAF008939-PA"/>
    <property type="gene ID" value="AFAF008939"/>
</dbReference>
<dbReference type="InterPro" id="IPR000198">
    <property type="entry name" value="RhoGAP_dom"/>
</dbReference>
<dbReference type="Gene3D" id="1.10.555.10">
    <property type="entry name" value="Rho GTPase activation protein"/>
    <property type="match status" value="1"/>
</dbReference>
<feature type="region of interest" description="Disordered" evidence="2">
    <location>
        <begin position="809"/>
        <end position="841"/>
    </location>
</feature>